<dbReference type="PaxDb" id="35128-Thaps24404"/>
<dbReference type="STRING" id="35128.B8LCA5"/>
<dbReference type="eggNOG" id="KOG0823">
    <property type="taxonomic scope" value="Eukaryota"/>
</dbReference>
<dbReference type="PANTHER" id="PTHR12313">
    <property type="entry name" value="E3 UBIQUITIN-PROTEIN LIGASE RNF5-RELATED"/>
    <property type="match status" value="1"/>
</dbReference>
<feature type="compositionally biased region" description="Low complexity" evidence="12">
    <location>
        <begin position="313"/>
        <end position="326"/>
    </location>
</feature>
<evidence type="ECO:0000256" key="11">
    <source>
        <dbReference type="PROSITE-ProRule" id="PRU00175"/>
    </source>
</evidence>
<keyword evidence="8" id="KW-0833">Ubl conjugation pathway</keyword>
<dbReference type="SMART" id="SM00184">
    <property type="entry name" value="RING"/>
    <property type="match status" value="1"/>
</dbReference>
<dbReference type="GO" id="GO:0044390">
    <property type="term" value="F:ubiquitin-like protein conjugating enzyme binding"/>
    <property type="evidence" value="ECO:0000318"/>
    <property type="project" value="GO_Central"/>
</dbReference>
<keyword evidence="13" id="KW-0812">Transmembrane</keyword>
<accession>B8LCA5</accession>
<keyword evidence="13" id="KW-1133">Transmembrane helix</keyword>
<dbReference type="InterPro" id="IPR018957">
    <property type="entry name" value="Znf_C3HC4_RING-type"/>
</dbReference>
<feature type="compositionally biased region" description="Polar residues" evidence="12">
    <location>
        <begin position="497"/>
        <end position="506"/>
    </location>
</feature>
<evidence type="ECO:0000313" key="16">
    <source>
        <dbReference type="Proteomes" id="UP000001449"/>
    </source>
</evidence>
<evidence type="ECO:0000256" key="9">
    <source>
        <dbReference type="ARBA" id="ARBA00022833"/>
    </source>
</evidence>
<evidence type="ECO:0000259" key="14">
    <source>
        <dbReference type="PROSITE" id="PS50089"/>
    </source>
</evidence>
<comment type="subcellular location">
    <subcellularLocation>
        <location evidence="2">Endomembrane system</location>
    </subcellularLocation>
</comment>
<dbReference type="EMBL" id="DS999416">
    <property type="protein sequence ID" value="EED87059.1"/>
    <property type="molecule type" value="Genomic_DNA"/>
</dbReference>
<feature type="region of interest" description="Disordered" evidence="12">
    <location>
        <begin position="1"/>
        <end position="61"/>
    </location>
</feature>
<proteinExistence type="predicted"/>
<dbReference type="Pfam" id="PF00097">
    <property type="entry name" value="zf-C3HC4"/>
    <property type="match status" value="1"/>
</dbReference>
<dbReference type="GO" id="GO:0016567">
    <property type="term" value="P:protein ubiquitination"/>
    <property type="evidence" value="ECO:0007669"/>
    <property type="project" value="UniProtKB-UniPathway"/>
</dbReference>
<feature type="region of interest" description="Disordered" evidence="12">
    <location>
        <begin position="485"/>
        <end position="506"/>
    </location>
</feature>
<feature type="compositionally biased region" description="Basic and acidic residues" evidence="12">
    <location>
        <begin position="12"/>
        <end position="40"/>
    </location>
</feature>
<dbReference type="PROSITE" id="PS50089">
    <property type="entry name" value="ZF_RING_2"/>
    <property type="match status" value="1"/>
</dbReference>
<feature type="compositionally biased region" description="Polar residues" evidence="12">
    <location>
        <begin position="342"/>
        <end position="354"/>
    </location>
</feature>
<evidence type="ECO:0000256" key="7">
    <source>
        <dbReference type="ARBA" id="ARBA00022771"/>
    </source>
</evidence>
<dbReference type="GO" id="GO:0006511">
    <property type="term" value="P:ubiquitin-dependent protein catabolic process"/>
    <property type="evidence" value="ECO:0000318"/>
    <property type="project" value="GO_Central"/>
</dbReference>
<dbReference type="AlphaFoldDB" id="B8LCA5"/>
<dbReference type="HOGENOM" id="CLU_501094_0_0_1"/>
<dbReference type="RefSeq" id="XP_002296664.1">
    <property type="nucleotide sequence ID" value="XM_002296628.1"/>
</dbReference>
<keyword evidence="10 13" id="KW-0472">Membrane</keyword>
<keyword evidence="7 11" id="KW-0863">Zinc-finger</keyword>
<evidence type="ECO:0000256" key="13">
    <source>
        <dbReference type="SAM" id="Phobius"/>
    </source>
</evidence>
<feature type="domain" description="RING-type" evidence="14">
    <location>
        <begin position="72"/>
        <end position="100"/>
    </location>
</feature>
<dbReference type="SUPFAM" id="SSF57850">
    <property type="entry name" value="RING/U-box"/>
    <property type="match status" value="1"/>
</dbReference>
<feature type="compositionally biased region" description="Basic and acidic residues" evidence="12">
    <location>
        <begin position="377"/>
        <end position="387"/>
    </location>
</feature>
<reference evidence="15 16" key="2">
    <citation type="journal article" date="2008" name="Nature">
        <title>The Phaeodactylum genome reveals the evolutionary history of diatom genomes.</title>
        <authorList>
            <person name="Bowler C."/>
            <person name="Allen A.E."/>
            <person name="Badger J.H."/>
            <person name="Grimwood J."/>
            <person name="Jabbari K."/>
            <person name="Kuo A."/>
            <person name="Maheswari U."/>
            <person name="Martens C."/>
            <person name="Maumus F."/>
            <person name="Otillar R.P."/>
            <person name="Rayko E."/>
            <person name="Salamov A."/>
            <person name="Vandepoele K."/>
            <person name="Beszteri B."/>
            <person name="Gruber A."/>
            <person name="Heijde M."/>
            <person name="Katinka M."/>
            <person name="Mock T."/>
            <person name="Valentin K."/>
            <person name="Verret F."/>
            <person name="Berges J.A."/>
            <person name="Brownlee C."/>
            <person name="Cadoret J.P."/>
            <person name="Chiovitti A."/>
            <person name="Choi C.J."/>
            <person name="Coesel S."/>
            <person name="De Martino A."/>
            <person name="Detter J.C."/>
            <person name="Durkin C."/>
            <person name="Falciatore A."/>
            <person name="Fournet J."/>
            <person name="Haruta M."/>
            <person name="Huysman M.J."/>
            <person name="Jenkins B.D."/>
            <person name="Jiroutova K."/>
            <person name="Jorgensen R.E."/>
            <person name="Joubert Y."/>
            <person name="Kaplan A."/>
            <person name="Kroger N."/>
            <person name="Kroth P.G."/>
            <person name="La Roche J."/>
            <person name="Lindquist E."/>
            <person name="Lommer M."/>
            <person name="Martin-Jezequel V."/>
            <person name="Lopez P.J."/>
            <person name="Lucas S."/>
            <person name="Mangogna M."/>
            <person name="McGinnis K."/>
            <person name="Medlin L.K."/>
            <person name="Montsant A."/>
            <person name="Oudot-Le Secq M.P."/>
            <person name="Napoli C."/>
            <person name="Obornik M."/>
            <person name="Parker M.S."/>
            <person name="Petit J.L."/>
            <person name="Porcel B.M."/>
            <person name="Poulsen N."/>
            <person name="Robison M."/>
            <person name="Rychlewski L."/>
            <person name="Rynearson T.A."/>
            <person name="Schmutz J."/>
            <person name="Shapiro H."/>
            <person name="Siaut M."/>
            <person name="Stanley M."/>
            <person name="Sussman M.R."/>
            <person name="Taylor A.R."/>
            <person name="Vardi A."/>
            <person name="von Dassow P."/>
            <person name="Vyverman W."/>
            <person name="Willis A."/>
            <person name="Wyrwicz L.S."/>
            <person name="Rokhsar D.S."/>
            <person name="Weissenbach J."/>
            <person name="Armbrust E.V."/>
            <person name="Green B.R."/>
            <person name="Van de Peer Y."/>
            <person name="Grigoriev I.V."/>
        </authorList>
    </citation>
    <scope>NUCLEOTIDE SEQUENCE [LARGE SCALE GENOMIC DNA]</scope>
    <source>
        <strain evidence="15 16">CCMP1335</strain>
    </source>
</reference>
<keyword evidence="6" id="KW-0479">Metal-binding</keyword>
<dbReference type="EC" id="2.3.2.27" evidence="4"/>
<dbReference type="GO" id="GO:0008270">
    <property type="term" value="F:zinc ion binding"/>
    <property type="evidence" value="ECO:0007669"/>
    <property type="project" value="UniProtKB-KW"/>
</dbReference>
<reference evidence="15 16" key="1">
    <citation type="journal article" date="2004" name="Science">
        <title>The genome of the diatom Thalassiosira pseudonana: ecology, evolution, and metabolism.</title>
        <authorList>
            <person name="Armbrust E.V."/>
            <person name="Berges J.A."/>
            <person name="Bowler C."/>
            <person name="Green B.R."/>
            <person name="Martinez D."/>
            <person name="Putnam N.H."/>
            <person name="Zhou S."/>
            <person name="Allen A.E."/>
            <person name="Apt K.E."/>
            <person name="Bechner M."/>
            <person name="Brzezinski M.A."/>
            <person name="Chaal B.K."/>
            <person name="Chiovitti A."/>
            <person name="Davis A.K."/>
            <person name="Demarest M.S."/>
            <person name="Detter J.C."/>
            <person name="Glavina T."/>
            <person name="Goodstein D."/>
            <person name="Hadi M.Z."/>
            <person name="Hellsten U."/>
            <person name="Hildebrand M."/>
            <person name="Jenkins B.D."/>
            <person name="Jurka J."/>
            <person name="Kapitonov V.V."/>
            <person name="Kroger N."/>
            <person name="Lau W.W."/>
            <person name="Lane T.W."/>
            <person name="Larimer F.W."/>
            <person name="Lippmeier J.C."/>
            <person name="Lucas S."/>
            <person name="Medina M."/>
            <person name="Montsant A."/>
            <person name="Obornik M."/>
            <person name="Parker M.S."/>
            <person name="Palenik B."/>
            <person name="Pazour G.J."/>
            <person name="Richardson P.M."/>
            <person name="Rynearson T.A."/>
            <person name="Saito M.A."/>
            <person name="Schwartz D.C."/>
            <person name="Thamatrakoln K."/>
            <person name="Valentin K."/>
            <person name="Vardi A."/>
            <person name="Wilkerson F.P."/>
            <person name="Rokhsar D.S."/>
        </authorList>
    </citation>
    <scope>NUCLEOTIDE SEQUENCE [LARGE SCALE GENOMIC DNA]</scope>
    <source>
        <strain evidence="15 16">CCMP1335</strain>
    </source>
</reference>
<dbReference type="Proteomes" id="UP000001449">
    <property type="component" value="Chromosome 11"/>
</dbReference>
<feature type="transmembrane region" description="Helical" evidence="13">
    <location>
        <begin position="525"/>
        <end position="543"/>
    </location>
</feature>
<name>B8LCA5_THAPS</name>
<keyword evidence="9" id="KW-0862">Zinc</keyword>
<feature type="compositionally biased region" description="Polar residues" evidence="12">
    <location>
        <begin position="1"/>
        <end position="11"/>
    </location>
</feature>
<sequence length="544" mass="58956">MALTSSTYSTESLHDDGHGPDTERQDGAPCHDVDDLDRKPAARCTKNSPTSATTSSSTACKKNKNKDNRFICAICLETVSDEPVVTRCGHLYCWPCLYQWLEPGILLNEYHAAFGGGEIDNVSRNNSNGGSRVGLNFLQDINMASYNQQATHQPYNPSGGRYNEQRRYCPVCKAECTVDSVIPIYIHVHSSPTGAAGSVSSDVFSMNTNQSSMESLESLCRPEGGDSSHVGETVSTPRGSPTGASGLFAAVNTEDDPTTVNLGLRRRRASTTSTATTQQQTRKRQDNDQQPMVGTPIRQHTDLVEDFDNCHQSTTRNNNSNPNNTPVHRNGSGSGGSYRSSNDMQLFCSGNSHVPSRPAPMSPLTSSNVLSTATAETSHRGQHDHQPESPPLNTAIGTSSPFRMALRPRRQPFALSSPPRHQGYATSQQYQQMQTYAHRHNGRLTSVLMGFVNTIDNLAIQSGGSSRQQGNQPLAASIPQLHRSDGGLGGIGRSSEHTQQGGQANSVHVNGMSEEESSLAMAREFLSRLLLMLACFVILCLLLF</sequence>
<evidence type="ECO:0000256" key="1">
    <source>
        <dbReference type="ARBA" id="ARBA00000900"/>
    </source>
</evidence>
<dbReference type="Gene3D" id="3.30.40.10">
    <property type="entry name" value="Zinc/RING finger domain, C3HC4 (zinc finger)"/>
    <property type="match status" value="1"/>
</dbReference>
<dbReference type="PROSITE" id="PS00518">
    <property type="entry name" value="ZF_RING_1"/>
    <property type="match status" value="1"/>
</dbReference>
<dbReference type="InParanoid" id="B8LCA5"/>
<feature type="compositionally biased region" description="Low complexity" evidence="12">
    <location>
        <begin position="270"/>
        <end position="280"/>
    </location>
</feature>
<evidence type="ECO:0000256" key="4">
    <source>
        <dbReference type="ARBA" id="ARBA00012483"/>
    </source>
</evidence>
<evidence type="ECO:0000256" key="10">
    <source>
        <dbReference type="ARBA" id="ARBA00023136"/>
    </source>
</evidence>
<evidence type="ECO:0000256" key="5">
    <source>
        <dbReference type="ARBA" id="ARBA00022679"/>
    </source>
</evidence>
<dbReference type="InterPro" id="IPR045103">
    <property type="entry name" value="RNF5/RNF185-like"/>
</dbReference>
<dbReference type="GO" id="GO:0005783">
    <property type="term" value="C:endoplasmic reticulum"/>
    <property type="evidence" value="ECO:0007669"/>
    <property type="project" value="InterPro"/>
</dbReference>
<dbReference type="InterPro" id="IPR013083">
    <property type="entry name" value="Znf_RING/FYVE/PHD"/>
</dbReference>
<protein>
    <recommendedName>
        <fullName evidence="4">RING-type E3 ubiquitin transferase</fullName>
        <ecNumber evidence="4">2.3.2.27</ecNumber>
    </recommendedName>
</protein>
<comment type="pathway">
    <text evidence="3">Protein modification; protein ubiquitination.</text>
</comment>
<keyword evidence="5" id="KW-0808">Transferase</keyword>
<feature type="compositionally biased region" description="Polar residues" evidence="12">
    <location>
        <begin position="363"/>
        <end position="376"/>
    </location>
</feature>
<evidence type="ECO:0000256" key="3">
    <source>
        <dbReference type="ARBA" id="ARBA00004906"/>
    </source>
</evidence>
<feature type="region of interest" description="Disordered" evidence="12">
    <location>
        <begin position="218"/>
        <end position="399"/>
    </location>
</feature>
<evidence type="ECO:0000256" key="12">
    <source>
        <dbReference type="SAM" id="MobiDB-lite"/>
    </source>
</evidence>
<dbReference type="KEGG" id="tps:THAPSDRAFT_24404"/>
<evidence type="ECO:0000256" key="8">
    <source>
        <dbReference type="ARBA" id="ARBA00022786"/>
    </source>
</evidence>
<comment type="catalytic activity">
    <reaction evidence="1">
        <text>S-ubiquitinyl-[E2 ubiquitin-conjugating enzyme]-L-cysteine + [acceptor protein]-L-lysine = [E2 ubiquitin-conjugating enzyme]-L-cysteine + N(6)-ubiquitinyl-[acceptor protein]-L-lysine.</text>
        <dbReference type="EC" id="2.3.2.27"/>
    </reaction>
</comment>
<dbReference type="InterPro" id="IPR001841">
    <property type="entry name" value="Znf_RING"/>
</dbReference>
<dbReference type="InterPro" id="IPR017907">
    <property type="entry name" value="Znf_RING_CS"/>
</dbReference>
<feature type="compositionally biased region" description="Polar residues" evidence="12">
    <location>
        <begin position="233"/>
        <end position="243"/>
    </location>
</feature>
<dbReference type="GO" id="GO:0036503">
    <property type="term" value="P:ERAD pathway"/>
    <property type="evidence" value="ECO:0000318"/>
    <property type="project" value="GO_Central"/>
</dbReference>
<evidence type="ECO:0000256" key="2">
    <source>
        <dbReference type="ARBA" id="ARBA00004308"/>
    </source>
</evidence>
<keyword evidence="16" id="KW-1185">Reference proteome</keyword>
<evidence type="ECO:0000256" key="6">
    <source>
        <dbReference type="ARBA" id="ARBA00022723"/>
    </source>
</evidence>
<evidence type="ECO:0000313" key="15">
    <source>
        <dbReference type="EMBL" id="EED87059.1"/>
    </source>
</evidence>
<gene>
    <name evidence="15" type="ORF">THAPSDRAFT_24404</name>
</gene>
<dbReference type="GO" id="GO:0061630">
    <property type="term" value="F:ubiquitin protein ligase activity"/>
    <property type="evidence" value="ECO:0000318"/>
    <property type="project" value="GO_Central"/>
</dbReference>
<organism evidence="15 16">
    <name type="scientific">Thalassiosira pseudonana</name>
    <name type="common">Marine diatom</name>
    <name type="synonym">Cyclotella nana</name>
    <dbReference type="NCBI Taxonomy" id="35128"/>
    <lineage>
        <taxon>Eukaryota</taxon>
        <taxon>Sar</taxon>
        <taxon>Stramenopiles</taxon>
        <taxon>Ochrophyta</taxon>
        <taxon>Bacillariophyta</taxon>
        <taxon>Coscinodiscophyceae</taxon>
        <taxon>Thalassiosirophycidae</taxon>
        <taxon>Thalassiosirales</taxon>
        <taxon>Thalassiosiraceae</taxon>
        <taxon>Thalassiosira</taxon>
    </lineage>
</organism>
<feature type="compositionally biased region" description="Low complexity" evidence="12">
    <location>
        <begin position="45"/>
        <end position="60"/>
    </location>
</feature>
<dbReference type="UniPathway" id="UPA00143"/>
<dbReference type="GeneID" id="7445428"/>
<dbReference type="CDD" id="cd16534">
    <property type="entry name" value="RING-HC_RNF5-like"/>
    <property type="match status" value="1"/>
</dbReference>